<evidence type="ECO:0000256" key="7">
    <source>
        <dbReference type="SAM" id="Phobius"/>
    </source>
</evidence>
<accession>A0A8H7DP42</accession>
<dbReference type="Gene3D" id="1.20.1720.10">
    <property type="entry name" value="Multidrug resistance protein D"/>
    <property type="match status" value="1"/>
</dbReference>
<feature type="transmembrane region" description="Helical" evidence="7">
    <location>
        <begin position="72"/>
        <end position="97"/>
    </location>
</feature>
<keyword evidence="2" id="KW-0813">Transport</keyword>
<feature type="transmembrane region" description="Helical" evidence="7">
    <location>
        <begin position="200"/>
        <end position="223"/>
    </location>
</feature>
<sequence>MSTTPFSTSSVDEATQSALSRSRSSSTEGESRLGENEGASKEKTSSSPSSSDIETLAGITDDHAPLSKLRKIIILGVFCSAQFFDLFNANAVIVSLPSLGADLNFTPGALQWILSAYTLTFASFMLISGTLSDIYHPKPIFCLGFAFLGLFSIPVAASVHPIMAIVFRALQGIGAAMNVPSAIAMIRITFTDPIERSGAYAAYAIAGTVGNVAGFVIGGVLTARTSWRWVHYLVAILVIPMAIAGWFLLPPHKAPPKSERRSIDIPGVLTLTAGLILFVYAISDGAEVGWGSPQVITTLVLSVFVVGAFFGIEQYVSNPALPPKTWTNKNFIPLFFYAWSPYWWCLSCELQLVSVFMNLWGDSALIAAVRCIPMGVAGGIASYLSGRFVPRLPPNYILVGSQVLMAVGSVLFALADTRDKYWPYVFPGMIVGMLGLAAGYVACTAVVMGGARKGEEGVVGAVMYTAYQVGSTLGFAIVTSITEGVNSGRADDTMSRFEGYAASFWSMVALPGVMIVVALFVRP</sequence>
<evidence type="ECO:0000259" key="8">
    <source>
        <dbReference type="PROSITE" id="PS50850"/>
    </source>
</evidence>
<dbReference type="VEuPathDB" id="FungiDB:PC9H_009254"/>
<keyword evidence="4 7" id="KW-1133">Transmembrane helix</keyword>
<feature type="transmembrane region" description="Helical" evidence="7">
    <location>
        <begin position="461"/>
        <end position="482"/>
    </location>
</feature>
<evidence type="ECO:0000256" key="5">
    <source>
        <dbReference type="ARBA" id="ARBA00023136"/>
    </source>
</evidence>
<feature type="transmembrane region" description="Helical" evidence="7">
    <location>
        <begin position="295"/>
        <end position="313"/>
    </location>
</feature>
<feature type="transmembrane region" description="Helical" evidence="7">
    <location>
        <begin position="502"/>
        <end position="521"/>
    </location>
</feature>
<dbReference type="SUPFAM" id="SSF103473">
    <property type="entry name" value="MFS general substrate transporter"/>
    <property type="match status" value="1"/>
</dbReference>
<keyword evidence="3 7" id="KW-0812">Transmembrane</keyword>
<dbReference type="EMBL" id="JACETU010000007">
    <property type="protein sequence ID" value="KAF7423955.1"/>
    <property type="molecule type" value="Genomic_DNA"/>
</dbReference>
<feature type="region of interest" description="Disordered" evidence="6">
    <location>
        <begin position="1"/>
        <end position="54"/>
    </location>
</feature>
<name>A0A8H7DP42_PLEOS</name>
<evidence type="ECO:0000256" key="1">
    <source>
        <dbReference type="ARBA" id="ARBA00004141"/>
    </source>
</evidence>
<evidence type="ECO:0000256" key="4">
    <source>
        <dbReference type="ARBA" id="ARBA00022989"/>
    </source>
</evidence>
<dbReference type="OrthoDB" id="440755at2759"/>
<gene>
    <name evidence="9" type="ORF">PC9H_009254</name>
</gene>
<organism evidence="9 10">
    <name type="scientific">Pleurotus ostreatus</name>
    <name type="common">Oyster mushroom</name>
    <name type="synonym">White-rot fungus</name>
    <dbReference type="NCBI Taxonomy" id="5322"/>
    <lineage>
        <taxon>Eukaryota</taxon>
        <taxon>Fungi</taxon>
        <taxon>Dikarya</taxon>
        <taxon>Basidiomycota</taxon>
        <taxon>Agaricomycotina</taxon>
        <taxon>Agaricomycetes</taxon>
        <taxon>Agaricomycetidae</taxon>
        <taxon>Agaricales</taxon>
        <taxon>Pleurotineae</taxon>
        <taxon>Pleurotaceae</taxon>
        <taxon>Pleurotus</taxon>
    </lineage>
</organism>
<reference evidence="9" key="1">
    <citation type="submission" date="2019-07" db="EMBL/GenBank/DDBJ databases">
        <authorList>
            <person name="Palmer J.M."/>
        </authorList>
    </citation>
    <scope>NUCLEOTIDE SEQUENCE</scope>
    <source>
        <strain evidence="9">PC9</strain>
    </source>
</reference>
<evidence type="ECO:0000256" key="2">
    <source>
        <dbReference type="ARBA" id="ARBA00022448"/>
    </source>
</evidence>
<feature type="transmembrane region" description="Helical" evidence="7">
    <location>
        <begin position="140"/>
        <end position="159"/>
    </location>
</feature>
<evidence type="ECO:0000256" key="3">
    <source>
        <dbReference type="ARBA" id="ARBA00022692"/>
    </source>
</evidence>
<feature type="transmembrane region" description="Helical" evidence="7">
    <location>
        <begin position="261"/>
        <end position="283"/>
    </location>
</feature>
<feature type="transmembrane region" description="Helical" evidence="7">
    <location>
        <begin position="396"/>
        <end position="415"/>
    </location>
</feature>
<dbReference type="GO" id="GO:0016020">
    <property type="term" value="C:membrane"/>
    <property type="evidence" value="ECO:0007669"/>
    <property type="project" value="UniProtKB-SubCell"/>
</dbReference>
<keyword evidence="10" id="KW-1185">Reference proteome</keyword>
<dbReference type="PANTHER" id="PTHR42718:SF9">
    <property type="entry name" value="MAJOR FACILITATOR SUPERFAMILY MULTIDRUG TRANSPORTER MFSC"/>
    <property type="match status" value="1"/>
</dbReference>
<feature type="transmembrane region" description="Helical" evidence="7">
    <location>
        <begin position="229"/>
        <end position="249"/>
    </location>
</feature>
<dbReference type="PANTHER" id="PTHR42718">
    <property type="entry name" value="MAJOR FACILITATOR SUPERFAMILY MULTIDRUG TRANSPORTER MFSC"/>
    <property type="match status" value="1"/>
</dbReference>
<protein>
    <recommendedName>
        <fullName evidence="8">Major facilitator superfamily (MFS) profile domain-containing protein</fullName>
    </recommendedName>
</protein>
<dbReference type="Gene3D" id="1.20.1250.20">
    <property type="entry name" value="MFS general substrate transporter like domains"/>
    <property type="match status" value="1"/>
</dbReference>
<feature type="transmembrane region" description="Helical" evidence="7">
    <location>
        <begin position="363"/>
        <end position="384"/>
    </location>
</feature>
<evidence type="ECO:0000313" key="9">
    <source>
        <dbReference type="EMBL" id="KAF7423955.1"/>
    </source>
</evidence>
<dbReference type="GO" id="GO:0022857">
    <property type="term" value="F:transmembrane transporter activity"/>
    <property type="evidence" value="ECO:0007669"/>
    <property type="project" value="InterPro"/>
</dbReference>
<proteinExistence type="predicted"/>
<dbReference type="AlphaFoldDB" id="A0A8H7DP42"/>
<evidence type="ECO:0000313" key="10">
    <source>
        <dbReference type="Proteomes" id="UP000623687"/>
    </source>
</evidence>
<dbReference type="InterPro" id="IPR036259">
    <property type="entry name" value="MFS_trans_sf"/>
</dbReference>
<dbReference type="PROSITE" id="PS50850">
    <property type="entry name" value="MFS"/>
    <property type="match status" value="1"/>
</dbReference>
<feature type="domain" description="Major facilitator superfamily (MFS) profile" evidence="8">
    <location>
        <begin position="74"/>
        <end position="523"/>
    </location>
</feature>
<feature type="transmembrane region" description="Helical" evidence="7">
    <location>
        <begin position="109"/>
        <end position="128"/>
    </location>
</feature>
<feature type="transmembrane region" description="Helical" evidence="7">
    <location>
        <begin position="421"/>
        <end position="449"/>
    </location>
</feature>
<dbReference type="Proteomes" id="UP000623687">
    <property type="component" value="Unassembled WGS sequence"/>
</dbReference>
<dbReference type="InterPro" id="IPR011701">
    <property type="entry name" value="MFS"/>
</dbReference>
<evidence type="ECO:0000256" key="6">
    <source>
        <dbReference type="SAM" id="MobiDB-lite"/>
    </source>
</evidence>
<dbReference type="InterPro" id="IPR020846">
    <property type="entry name" value="MFS_dom"/>
</dbReference>
<keyword evidence="5 7" id="KW-0472">Membrane</keyword>
<feature type="compositionally biased region" description="Polar residues" evidence="6">
    <location>
        <begin position="1"/>
        <end position="13"/>
    </location>
</feature>
<feature type="compositionally biased region" description="Basic and acidic residues" evidence="6">
    <location>
        <begin position="29"/>
        <end position="44"/>
    </location>
</feature>
<dbReference type="GeneID" id="59379072"/>
<feature type="compositionally biased region" description="Low complexity" evidence="6">
    <location>
        <begin position="14"/>
        <end position="28"/>
    </location>
</feature>
<comment type="caution">
    <text evidence="9">The sequence shown here is derived from an EMBL/GenBank/DDBJ whole genome shotgun (WGS) entry which is preliminary data.</text>
</comment>
<dbReference type="RefSeq" id="XP_036628149.1">
    <property type="nucleotide sequence ID" value="XM_036778760.1"/>
</dbReference>
<dbReference type="Pfam" id="PF07690">
    <property type="entry name" value="MFS_1"/>
    <property type="match status" value="1"/>
</dbReference>
<comment type="subcellular location">
    <subcellularLocation>
        <location evidence="1">Membrane</location>
        <topology evidence="1">Multi-pass membrane protein</topology>
    </subcellularLocation>
</comment>